<reference evidence="2" key="2">
    <citation type="journal article" date="2013" name="PLoS Genet.">
        <title>Comparative genome structure, secondary metabolite, and effector coding capacity across Cochliobolus pathogens.</title>
        <authorList>
            <person name="Condon B.J."/>
            <person name="Leng Y."/>
            <person name="Wu D."/>
            <person name="Bushley K.E."/>
            <person name="Ohm R.A."/>
            <person name="Otillar R."/>
            <person name="Martin J."/>
            <person name="Schackwitz W."/>
            <person name="Grimwood J."/>
            <person name="MohdZainudin N."/>
            <person name="Xue C."/>
            <person name="Wang R."/>
            <person name="Manning V.A."/>
            <person name="Dhillon B."/>
            <person name="Tu Z.J."/>
            <person name="Steffenson B.J."/>
            <person name="Salamov A."/>
            <person name="Sun H."/>
            <person name="Lowry S."/>
            <person name="LaButti K."/>
            <person name="Han J."/>
            <person name="Copeland A."/>
            <person name="Lindquist E."/>
            <person name="Barry K."/>
            <person name="Schmutz J."/>
            <person name="Baker S.E."/>
            <person name="Ciuffetti L.M."/>
            <person name="Grigoriev I.V."/>
            <person name="Zhong S."/>
            <person name="Turgeon B.G."/>
        </authorList>
    </citation>
    <scope>NUCLEOTIDE SEQUENCE [LARGE SCALE GENOMIC DNA]</scope>
    <source>
        <strain evidence="2">ND90Pr / ATCC 201652</strain>
    </source>
</reference>
<dbReference type="OrthoDB" id="2922289at2759"/>
<dbReference type="HOGENOM" id="CLU_1695328_0_0_1"/>
<dbReference type="AlphaFoldDB" id="M2TDR1"/>
<reference evidence="1 2" key="1">
    <citation type="journal article" date="2012" name="PLoS Pathog.">
        <title>Diverse lifestyles and strategies of plant pathogenesis encoded in the genomes of eighteen Dothideomycetes fungi.</title>
        <authorList>
            <person name="Ohm R.A."/>
            <person name="Feau N."/>
            <person name="Henrissat B."/>
            <person name="Schoch C.L."/>
            <person name="Horwitz B.A."/>
            <person name="Barry K.W."/>
            <person name="Condon B.J."/>
            <person name="Copeland A.C."/>
            <person name="Dhillon B."/>
            <person name="Glaser F."/>
            <person name="Hesse C.N."/>
            <person name="Kosti I."/>
            <person name="LaButti K."/>
            <person name="Lindquist E.A."/>
            <person name="Lucas S."/>
            <person name="Salamov A.A."/>
            <person name="Bradshaw R.E."/>
            <person name="Ciuffetti L."/>
            <person name="Hamelin R.C."/>
            <person name="Kema G.H.J."/>
            <person name="Lawrence C."/>
            <person name="Scott J.A."/>
            <person name="Spatafora J.W."/>
            <person name="Turgeon B.G."/>
            <person name="de Wit P.J.G.M."/>
            <person name="Zhong S."/>
            <person name="Goodwin S.B."/>
            <person name="Grigoriev I.V."/>
        </authorList>
    </citation>
    <scope>NUCLEOTIDE SEQUENCE [LARGE SCALE GENOMIC DNA]</scope>
    <source>
        <strain evidence="2">ND90Pr / ATCC 201652</strain>
    </source>
</reference>
<proteinExistence type="predicted"/>
<accession>M2TDR1</accession>
<dbReference type="RefSeq" id="XP_007696684.1">
    <property type="nucleotide sequence ID" value="XM_007698494.1"/>
</dbReference>
<gene>
    <name evidence="1" type="ORF">COCSADRAFT_351463</name>
</gene>
<keyword evidence="2" id="KW-1185">Reference proteome</keyword>
<evidence type="ECO:0000313" key="2">
    <source>
        <dbReference type="Proteomes" id="UP000016934"/>
    </source>
</evidence>
<dbReference type="Proteomes" id="UP000016934">
    <property type="component" value="Unassembled WGS sequence"/>
</dbReference>
<evidence type="ECO:0000313" key="1">
    <source>
        <dbReference type="EMBL" id="EMD66877.1"/>
    </source>
</evidence>
<organism evidence="1 2">
    <name type="scientific">Cochliobolus sativus (strain ND90Pr / ATCC 201652)</name>
    <name type="common">Common root rot and spot blotch fungus</name>
    <name type="synonym">Bipolaris sorokiniana</name>
    <dbReference type="NCBI Taxonomy" id="665912"/>
    <lineage>
        <taxon>Eukaryota</taxon>
        <taxon>Fungi</taxon>
        <taxon>Dikarya</taxon>
        <taxon>Ascomycota</taxon>
        <taxon>Pezizomycotina</taxon>
        <taxon>Dothideomycetes</taxon>
        <taxon>Pleosporomycetidae</taxon>
        <taxon>Pleosporales</taxon>
        <taxon>Pleosporineae</taxon>
        <taxon>Pleosporaceae</taxon>
        <taxon>Bipolaris</taxon>
    </lineage>
</organism>
<protein>
    <submittedName>
        <fullName evidence="1">Uncharacterized protein</fullName>
    </submittedName>
</protein>
<sequence length="155" mass="17257">MGYSSIFESLHNSVPRSSPLPTPQEVRSTTSPYAKQLFKDHDTLSKIPHDFIHTDLEQAALGDKSGANTSAFLNGYRMLFHNRENSDTYGMHPSHGLNALEIQQRIWNFPVTWCEVMLNDMSSLTEGEIVSDPGPPTGQETAFTSLELIATEAPY</sequence>
<dbReference type="EMBL" id="KB445639">
    <property type="protein sequence ID" value="EMD66877.1"/>
    <property type="molecule type" value="Genomic_DNA"/>
</dbReference>
<name>M2TDR1_COCSN</name>
<dbReference type="STRING" id="665912.M2TDR1"/>
<dbReference type="KEGG" id="bsc:COCSADRAFT_351463"/>
<dbReference type="GeneID" id="19138093"/>